<dbReference type="PANTHER" id="PTHR46781:SF5">
    <property type="entry name" value="ALPHA 1,4-GLYCOSYLTRANSFERASE FAMILY PROTEIN"/>
    <property type="match status" value="1"/>
</dbReference>
<dbReference type="InterPro" id="IPR029044">
    <property type="entry name" value="Nucleotide-diphossugar_trans"/>
</dbReference>
<dbReference type="PANTHER" id="PTHR46781">
    <property type="entry name" value="ALPHA 1,4-GLYCOSYLTRANSFERASE FAMILY PROTEIN"/>
    <property type="match status" value="1"/>
</dbReference>
<dbReference type="EMBL" id="JAQIZT010000011">
    <property type="protein sequence ID" value="KAJ6979037.1"/>
    <property type="molecule type" value="Genomic_DNA"/>
</dbReference>
<feature type="domain" description="Alpha 1,4-glycosyltransferase" evidence="1">
    <location>
        <begin position="138"/>
        <end position="261"/>
    </location>
</feature>
<comment type="caution">
    <text evidence="2">The sequence shown here is derived from an EMBL/GenBank/DDBJ whole genome shotgun (WGS) entry which is preliminary data.</text>
</comment>
<evidence type="ECO:0000313" key="2">
    <source>
        <dbReference type="EMBL" id="KAJ6979037.1"/>
    </source>
</evidence>
<sequence length="266" mass="30868">MLRSADNLKRFSTRVREFFGNHGCKVRFFMTWISSLKSFVESLFRSHPDACLVIVSNSMDSESGSLVLKPFLDKRFKLIAIKPDFDYLFKDTHAEKWFKGLKKGNVSPVTKLRNVIGAQTLDLETRNWSRLNNAVLIFDKKHPLLFKFIEEFALTFDGNKWGHNGPYLVSRVVSRVNGRPEFNFTVLPPSAFYPVNWSRIRNFFRGPRDKVHSSWLHKKLEQIKSESFAVHLWNKQSREIKVESGSIINYIMLDCCVFCNSSSSSL</sequence>
<dbReference type="Proteomes" id="UP001164929">
    <property type="component" value="Chromosome 11"/>
</dbReference>
<dbReference type="SUPFAM" id="SSF53448">
    <property type="entry name" value="Nucleotide-diphospho-sugar transferases"/>
    <property type="match status" value="1"/>
</dbReference>
<dbReference type="InterPro" id="IPR044789">
    <property type="entry name" value="Put_A1-4-GlycosylTfrase_plant"/>
</dbReference>
<accession>A0AAD6M7H8</accession>
<evidence type="ECO:0000259" key="1">
    <source>
        <dbReference type="Pfam" id="PF04572"/>
    </source>
</evidence>
<name>A0AAD6M7H8_9ROSI</name>
<dbReference type="Pfam" id="PF04572">
    <property type="entry name" value="Gb3_synth"/>
    <property type="match status" value="1"/>
</dbReference>
<reference evidence="2" key="1">
    <citation type="journal article" date="2023" name="Mol. Ecol. Resour.">
        <title>Chromosome-level genome assembly of a triploid poplar Populus alba 'Berolinensis'.</title>
        <authorList>
            <person name="Chen S."/>
            <person name="Yu Y."/>
            <person name="Wang X."/>
            <person name="Wang S."/>
            <person name="Zhang T."/>
            <person name="Zhou Y."/>
            <person name="He R."/>
            <person name="Meng N."/>
            <person name="Wang Y."/>
            <person name="Liu W."/>
            <person name="Liu Z."/>
            <person name="Liu J."/>
            <person name="Guo Q."/>
            <person name="Huang H."/>
            <person name="Sederoff R.R."/>
            <person name="Wang G."/>
            <person name="Qu G."/>
            <person name="Chen S."/>
        </authorList>
    </citation>
    <scope>NUCLEOTIDE SEQUENCE</scope>
    <source>
        <strain evidence="2">SC-2020</strain>
    </source>
</reference>
<gene>
    <name evidence="2" type="ORF">NC653_027257</name>
</gene>
<proteinExistence type="predicted"/>
<dbReference type="AlphaFoldDB" id="A0AAD6M7H8"/>
<evidence type="ECO:0000313" key="3">
    <source>
        <dbReference type="Proteomes" id="UP001164929"/>
    </source>
</evidence>
<organism evidence="2 3">
    <name type="scientific">Populus alba x Populus x berolinensis</name>
    <dbReference type="NCBI Taxonomy" id="444605"/>
    <lineage>
        <taxon>Eukaryota</taxon>
        <taxon>Viridiplantae</taxon>
        <taxon>Streptophyta</taxon>
        <taxon>Embryophyta</taxon>
        <taxon>Tracheophyta</taxon>
        <taxon>Spermatophyta</taxon>
        <taxon>Magnoliopsida</taxon>
        <taxon>eudicotyledons</taxon>
        <taxon>Gunneridae</taxon>
        <taxon>Pentapetalae</taxon>
        <taxon>rosids</taxon>
        <taxon>fabids</taxon>
        <taxon>Malpighiales</taxon>
        <taxon>Salicaceae</taxon>
        <taxon>Saliceae</taxon>
        <taxon>Populus</taxon>
    </lineage>
</organism>
<keyword evidence="3" id="KW-1185">Reference proteome</keyword>
<dbReference type="InterPro" id="IPR007652">
    <property type="entry name" value="A1-4-GlycosylTfrase_dom"/>
</dbReference>
<protein>
    <recommendedName>
        <fullName evidence="1">Alpha 1,4-glycosyltransferase domain-containing protein</fullName>
    </recommendedName>
</protein>